<feature type="transmembrane region" description="Helical" evidence="1">
    <location>
        <begin position="46"/>
        <end position="69"/>
    </location>
</feature>
<dbReference type="AlphaFoldDB" id="A0AAW1JXM9"/>
<sequence>MVIVWSTVAEGIPAIIFVAAVWKNLLKLFTILAVSVTSSSSSRRVMLLNCLWSIVAEGIPAIIFVAAVWKNLLKLFTILAVSVTSSSSSRRVMLLNCFRLLVFHLTTFHIADDLFAALLMILS</sequence>
<dbReference type="EMBL" id="JASPKY010000306">
    <property type="protein sequence ID" value="KAK9709616.1"/>
    <property type="molecule type" value="Genomic_DNA"/>
</dbReference>
<keyword evidence="3" id="KW-1185">Reference proteome</keyword>
<accession>A0AAW1JXM9</accession>
<evidence type="ECO:0000256" key="1">
    <source>
        <dbReference type="SAM" id="Phobius"/>
    </source>
</evidence>
<evidence type="ECO:0000313" key="2">
    <source>
        <dbReference type="EMBL" id="KAK9709616.1"/>
    </source>
</evidence>
<keyword evidence="1" id="KW-0472">Membrane</keyword>
<comment type="caution">
    <text evidence="2">The sequence shown here is derived from an EMBL/GenBank/DDBJ whole genome shotgun (WGS) entry which is preliminary data.</text>
</comment>
<feature type="transmembrane region" description="Helical" evidence="1">
    <location>
        <begin position="12"/>
        <end position="34"/>
    </location>
</feature>
<keyword evidence="1" id="KW-0812">Transmembrane</keyword>
<feature type="transmembrane region" description="Helical" evidence="1">
    <location>
        <begin position="100"/>
        <end position="122"/>
    </location>
</feature>
<keyword evidence="1" id="KW-1133">Transmembrane helix</keyword>
<reference evidence="2 3" key="1">
    <citation type="journal article" date="2024" name="BMC Genomics">
        <title>De novo assembly and annotation of Popillia japonica's genome with initial clues to its potential as an invasive pest.</title>
        <authorList>
            <person name="Cucini C."/>
            <person name="Boschi S."/>
            <person name="Funari R."/>
            <person name="Cardaioli E."/>
            <person name="Iannotti N."/>
            <person name="Marturano G."/>
            <person name="Paoli F."/>
            <person name="Bruttini M."/>
            <person name="Carapelli A."/>
            <person name="Frati F."/>
            <person name="Nardi F."/>
        </authorList>
    </citation>
    <scope>NUCLEOTIDE SEQUENCE [LARGE SCALE GENOMIC DNA]</scope>
    <source>
        <strain evidence="2">DMR45628</strain>
    </source>
</reference>
<protein>
    <submittedName>
        <fullName evidence="2">Uncharacterized protein</fullName>
    </submittedName>
</protein>
<organism evidence="2 3">
    <name type="scientific">Popillia japonica</name>
    <name type="common">Japanese beetle</name>
    <dbReference type="NCBI Taxonomy" id="7064"/>
    <lineage>
        <taxon>Eukaryota</taxon>
        <taxon>Metazoa</taxon>
        <taxon>Ecdysozoa</taxon>
        <taxon>Arthropoda</taxon>
        <taxon>Hexapoda</taxon>
        <taxon>Insecta</taxon>
        <taxon>Pterygota</taxon>
        <taxon>Neoptera</taxon>
        <taxon>Endopterygota</taxon>
        <taxon>Coleoptera</taxon>
        <taxon>Polyphaga</taxon>
        <taxon>Scarabaeiformia</taxon>
        <taxon>Scarabaeidae</taxon>
        <taxon>Rutelinae</taxon>
        <taxon>Popillia</taxon>
    </lineage>
</organism>
<name>A0AAW1JXM9_POPJA</name>
<dbReference type="Proteomes" id="UP001458880">
    <property type="component" value="Unassembled WGS sequence"/>
</dbReference>
<proteinExistence type="predicted"/>
<evidence type="ECO:0000313" key="3">
    <source>
        <dbReference type="Proteomes" id="UP001458880"/>
    </source>
</evidence>
<gene>
    <name evidence="2" type="ORF">QE152_g26533</name>
</gene>